<dbReference type="Proteomes" id="UP001465976">
    <property type="component" value="Unassembled WGS sequence"/>
</dbReference>
<gene>
    <name evidence="3" type="ORF">V5O48_002396</name>
</gene>
<proteinExistence type="predicted"/>
<dbReference type="Pfam" id="PF00651">
    <property type="entry name" value="BTB"/>
    <property type="match status" value="1"/>
</dbReference>
<dbReference type="PROSITE" id="PS50097">
    <property type="entry name" value="BTB"/>
    <property type="match status" value="1"/>
</dbReference>
<dbReference type="EMBL" id="JBAHYK010000053">
    <property type="protein sequence ID" value="KAL0579624.1"/>
    <property type="molecule type" value="Genomic_DNA"/>
</dbReference>
<feature type="region of interest" description="Disordered" evidence="1">
    <location>
        <begin position="1"/>
        <end position="34"/>
    </location>
</feature>
<name>A0ABR3FVT4_9AGAR</name>
<reference evidence="3 4" key="1">
    <citation type="submission" date="2024-02" db="EMBL/GenBank/DDBJ databases">
        <title>A draft genome for the cacao thread blight pathogen Marasmius crinis-equi.</title>
        <authorList>
            <person name="Cohen S.P."/>
            <person name="Baruah I.K."/>
            <person name="Amoako-Attah I."/>
            <person name="Bukari Y."/>
            <person name="Meinhardt L.W."/>
            <person name="Bailey B.A."/>
        </authorList>
    </citation>
    <scope>NUCLEOTIDE SEQUENCE [LARGE SCALE GENOMIC DNA]</scope>
    <source>
        <strain evidence="3 4">GH-76</strain>
    </source>
</reference>
<keyword evidence="4" id="KW-1185">Reference proteome</keyword>
<dbReference type="Gene3D" id="3.30.710.10">
    <property type="entry name" value="Potassium Channel Kv1.1, Chain A"/>
    <property type="match status" value="1"/>
</dbReference>
<accession>A0ABR3FVT4</accession>
<sequence>MAFGETSTPKTSTPKLGSTPIPGTPNPSGLGQMNGEFRRTYKSERYFLNGGDVFFLVGDCNFRVHSFFFIRESPTFQPFLLSHLNKGKGNSISTAIKLHKATPEEFERFLWVFYNEKWGIYDAPVETWESVLKLSHIWCFPEVKALAVRELQQLEFPAVDRAAMYQDHGVDEELIFPLIMELCRREDNLTFDEAQKLGMATAVCIYQGRELLRSAPGSGGKSPLPKGLDDQEAQAKLKELLTNSPFPKARLEFFEDR</sequence>
<feature type="compositionally biased region" description="Polar residues" evidence="1">
    <location>
        <begin position="1"/>
        <end position="16"/>
    </location>
</feature>
<evidence type="ECO:0000256" key="1">
    <source>
        <dbReference type="SAM" id="MobiDB-lite"/>
    </source>
</evidence>
<dbReference type="InterPro" id="IPR000210">
    <property type="entry name" value="BTB/POZ_dom"/>
</dbReference>
<dbReference type="InterPro" id="IPR011333">
    <property type="entry name" value="SKP1/BTB/POZ_sf"/>
</dbReference>
<dbReference type="SUPFAM" id="SSF54695">
    <property type="entry name" value="POZ domain"/>
    <property type="match status" value="1"/>
</dbReference>
<evidence type="ECO:0000259" key="2">
    <source>
        <dbReference type="PROSITE" id="PS50097"/>
    </source>
</evidence>
<evidence type="ECO:0000313" key="3">
    <source>
        <dbReference type="EMBL" id="KAL0579624.1"/>
    </source>
</evidence>
<protein>
    <recommendedName>
        <fullName evidence="2">BTB domain-containing protein</fullName>
    </recommendedName>
</protein>
<organism evidence="3 4">
    <name type="scientific">Marasmius crinis-equi</name>
    <dbReference type="NCBI Taxonomy" id="585013"/>
    <lineage>
        <taxon>Eukaryota</taxon>
        <taxon>Fungi</taxon>
        <taxon>Dikarya</taxon>
        <taxon>Basidiomycota</taxon>
        <taxon>Agaricomycotina</taxon>
        <taxon>Agaricomycetes</taxon>
        <taxon>Agaricomycetidae</taxon>
        <taxon>Agaricales</taxon>
        <taxon>Marasmiineae</taxon>
        <taxon>Marasmiaceae</taxon>
        <taxon>Marasmius</taxon>
    </lineage>
</organism>
<evidence type="ECO:0000313" key="4">
    <source>
        <dbReference type="Proteomes" id="UP001465976"/>
    </source>
</evidence>
<feature type="domain" description="BTB" evidence="2">
    <location>
        <begin position="51"/>
        <end position="122"/>
    </location>
</feature>
<comment type="caution">
    <text evidence="3">The sequence shown here is derived from an EMBL/GenBank/DDBJ whole genome shotgun (WGS) entry which is preliminary data.</text>
</comment>